<protein>
    <submittedName>
        <fullName evidence="3">Protein K48-linked ubiquitination</fullName>
        <ecNumber evidence="3">2.3.2.27</ecNumber>
    </submittedName>
</protein>
<feature type="compositionally biased region" description="Basic residues" evidence="1">
    <location>
        <begin position="384"/>
        <end position="398"/>
    </location>
</feature>
<keyword evidence="4" id="KW-1185">Reference proteome</keyword>
<dbReference type="GO" id="GO:0061630">
    <property type="term" value="F:ubiquitin protein ligase activity"/>
    <property type="evidence" value="ECO:0007669"/>
    <property type="project" value="UniProtKB-EC"/>
</dbReference>
<organism evidence="3 4">
    <name type="scientific">Halocaridina rubra</name>
    <name type="common">Hawaiian red shrimp</name>
    <dbReference type="NCBI Taxonomy" id="373956"/>
    <lineage>
        <taxon>Eukaryota</taxon>
        <taxon>Metazoa</taxon>
        <taxon>Ecdysozoa</taxon>
        <taxon>Arthropoda</taxon>
        <taxon>Crustacea</taxon>
        <taxon>Multicrustacea</taxon>
        <taxon>Malacostraca</taxon>
        <taxon>Eumalacostraca</taxon>
        <taxon>Eucarida</taxon>
        <taxon>Decapoda</taxon>
        <taxon>Pleocyemata</taxon>
        <taxon>Caridea</taxon>
        <taxon>Atyoidea</taxon>
        <taxon>Atyidae</taxon>
        <taxon>Halocaridina</taxon>
    </lineage>
</organism>
<evidence type="ECO:0000256" key="1">
    <source>
        <dbReference type="SAM" id="MobiDB-lite"/>
    </source>
</evidence>
<feature type="domain" description="E3 ubiquitin-protein ligase TTC3/DZIP3" evidence="2">
    <location>
        <begin position="168"/>
        <end position="270"/>
    </location>
</feature>
<feature type="compositionally biased region" description="Polar residues" evidence="1">
    <location>
        <begin position="332"/>
        <end position="344"/>
    </location>
</feature>
<evidence type="ECO:0000313" key="4">
    <source>
        <dbReference type="Proteomes" id="UP001381693"/>
    </source>
</evidence>
<dbReference type="EC" id="2.3.2.27" evidence="3"/>
<evidence type="ECO:0000259" key="2">
    <source>
        <dbReference type="Pfam" id="PF19179"/>
    </source>
</evidence>
<dbReference type="Pfam" id="PF19179">
    <property type="entry name" value="TTC3_DZIP3_dom"/>
    <property type="match status" value="1"/>
</dbReference>
<keyword evidence="3" id="KW-0808">Transferase</keyword>
<dbReference type="AlphaFoldDB" id="A0AAN8XIU5"/>
<accession>A0AAN8XIU5</accession>
<name>A0AAN8XIU5_HALRR</name>
<evidence type="ECO:0000313" key="3">
    <source>
        <dbReference type="EMBL" id="KAK7085335.1"/>
    </source>
</evidence>
<feature type="region of interest" description="Disordered" evidence="1">
    <location>
        <begin position="275"/>
        <end position="414"/>
    </location>
</feature>
<dbReference type="EMBL" id="JAXCGZ010001159">
    <property type="protein sequence ID" value="KAK7085335.1"/>
    <property type="molecule type" value="Genomic_DNA"/>
</dbReference>
<feature type="non-terminal residue" evidence="3">
    <location>
        <position position="414"/>
    </location>
</feature>
<dbReference type="InterPro" id="IPR043866">
    <property type="entry name" value="TTC3/DZIP3_dom"/>
</dbReference>
<sequence length="414" mass="47251">MEIMKCLGTEDSPFGAPAACHYLMAFGYSMLCLHKMAQYEAWVCNNYLETAKSNAIHWPGSDDIFPESNPNFVQGLSETIHCENKYPYSEERSLMVWRSLPLYPSIAKQLDNYPDFVEKYSYMEKIITFSIETIKREYMNAFSRGEKSYRSIKSTHTKGRLLGLKNTVKPKPIAICRFEHCIATQGVPIAKEDMYLTDPYFRGYINVICEECCSIAYHPVCWKAHKELKEDRYGKMSEKDFLGMDCFTPDCSGKIMTIYIYDEMGKVKHELVANKKNTSIPAKQKKKKEKKKATQEVKPQPQTKKKLKAESGAEEAHQSEEPGSVFSRKPEQSSVKADSSPQPDNNEELPSPVSNLPIDPESLDRVKVVIKPPVEEEAESSSKTSKKNKKKNKKRKKIVQPDFLVDPLDTEMSA</sequence>
<gene>
    <name evidence="3" type="primary">TTC3</name>
    <name evidence="3" type="ORF">SK128_018912</name>
</gene>
<feature type="compositionally biased region" description="Basic and acidic residues" evidence="1">
    <location>
        <begin position="308"/>
        <end position="320"/>
    </location>
</feature>
<dbReference type="Proteomes" id="UP001381693">
    <property type="component" value="Unassembled WGS sequence"/>
</dbReference>
<comment type="caution">
    <text evidence="3">The sequence shown here is derived from an EMBL/GenBank/DDBJ whole genome shotgun (WGS) entry which is preliminary data.</text>
</comment>
<dbReference type="PANTHER" id="PTHR17550">
    <property type="entry name" value="E3 UBIQUITIN-PROTEIN LIGASE TTC3"/>
    <property type="match status" value="1"/>
</dbReference>
<proteinExistence type="predicted"/>
<dbReference type="PANTHER" id="PTHR17550:SF4">
    <property type="entry name" value="E3 UBIQUITIN-PROTEIN LIGASE TTC3"/>
    <property type="match status" value="1"/>
</dbReference>
<reference evidence="3 4" key="1">
    <citation type="submission" date="2023-11" db="EMBL/GenBank/DDBJ databases">
        <title>Halocaridina rubra genome assembly.</title>
        <authorList>
            <person name="Smith C."/>
        </authorList>
    </citation>
    <scope>NUCLEOTIDE SEQUENCE [LARGE SCALE GENOMIC DNA]</scope>
    <source>
        <strain evidence="3">EP-1</strain>
        <tissue evidence="3">Whole</tissue>
    </source>
</reference>
<keyword evidence="3" id="KW-0012">Acyltransferase</keyword>